<name>A0ABS8NEV5_9BACT</name>
<comment type="caution">
    <text evidence="4">The sequence shown here is derived from an EMBL/GenBank/DDBJ whole genome shotgun (WGS) entry which is preliminary data.</text>
</comment>
<dbReference type="InterPro" id="IPR011444">
    <property type="entry name" value="DUF1549"/>
</dbReference>
<dbReference type="InterPro" id="IPR022655">
    <property type="entry name" value="DUF1553"/>
</dbReference>
<accession>A0ABS8NEV5</accession>
<feature type="domain" description="Cytochrome C Planctomycete-type" evidence="3">
    <location>
        <begin position="16"/>
        <end position="74"/>
    </location>
</feature>
<organism evidence="4 5">
    <name type="scientific">Rhodopirellula halodulae</name>
    <dbReference type="NCBI Taxonomy" id="2894198"/>
    <lineage>
        <taxon>Bacteria</taxon>
        <taxon>Pseudomonadati</taxon>
        <taxon>Planctomycetota</taxon>
        <taxon>Planctomycetia</taxon>
        <taxon>Pirellulales</taxon>
        <taxon>Pirellulaceae</taxon>
        <taxon>Rhodopirellula</taxon>
    </lineage>
</organism>
<dbReference type="InterPro" id="IPR011429">
    <property type="entry name" value="Cyt_c_Planctomycete-type"/>
</dbReference>
<proteinExistence type="predicted"/>
<keyword evidence="5" id="KW-1185">Reference proteome</keyword>
<sequence>MEFFENKIRPVLVRECYECHSAESGKTRGGLRLDTRIGLLQGGESGPSVVPGHPEDSPFWDAITYSGWEMPPRGKLPDNVLADFKVWIEMGMPDPRVREAVVVESTMDVEAGRDHWAFQSLKQPTVPEVKDSGWAKDDLDRFVQSKLESNGLSPAEEADAATLLRRLSFDLIGLPPTPDEVQQFLDAMADDRETAVAEKVDELLDSPRFGERWGRHWMDVARYAESCGNSTNNTFPHAWRYRDYVIDSFNDDTPYDRFIAEQVAGDLLPAKTDQQWQENLIATGFLALGTKNLIERNPRQVTADIVDEQIDTVSKAFLGLTVACARCHDHKLDPIPTADYYAMAGIFLSTNTYYGTASGIQNRNASDLLKLPIADATSVGRTYSESDLEGLKERQQSLRSQMFDAVRDRENSSQQQTLIRLRAQLAQIQGVLAEVNDDGTPKSLAMGVQEASDFQNAPVLVRGDVETPAQEVPRGFIQVLPHSEAYQIPDDSSGRMELAKWLADEENPLTARVMVNRIWLHLFGEGIVATPNNWGLTGQEPTHPELLDHLAIRFMDNGWSVKSMIRDIVLSRTYQMSSRMNEDHYEIDPENRLLWRASPRQLDAESLRDAILAIGGSLDLQRPLGSPVARFGNNRVGRTLDASLMDGLDDHRSVYLPILRDALPRSLSLFDFADPSMSNAKRDVSNVPTQALYLMNDSFVIDNAKQLARRLINDNGNVREGVMHAFLAIYGRPPTRQEIQSSLEFFSRFRDTSTRRFRRGSTPSDLALTAFCQALIASAEFRSLN</sequence>
<feature type="domain" description="DUF1549" evidence="1">
    <location>
        <begin position="139"/>
        <end position="351"/>
    </location>
</feature>
<evidence type="ECO:0000313" key="5">
    <source>
        <dbReference type="Proteomes" id="UP001430306"/>
    </source>
</evidence>
<gene>
    <name evidence="4" type="ORF">LOC71_07370</name>
</gene>
<evidence type="ECO:0000259" key="1">
    <source>
        <dbReference type="Pfam" id="PF07583"/>
    </source>
</evidence>
<dbReference type="PANTHER" id="PTHR35889:SF3">
    <property type="entry name" value="F-BOX DOMAIN-CONTAINING PROTEIN"/>
    <property type="match status" value="1"/>
</dbReference>
<evidence type="ECO:0000259" key="3">
    <source>
        <dbReference type="Pfam" id="PF07635"/>
    </source>
</evidence>
<dbReference type="Pfam" id="PF07635">
    <property type="entry name" value="PSCyt1"/>
    <property type="match status" value="1"/>
</dbReference>
<evidence type="ECO:0000259" key="2">
    <source>
        <dbReference type="Pfam" id="PF07587"/>
    </source>
</evidence>
<dbReference type="Pfam" id="PF07587">
    <property type="entry name" value="PSD1"/>
    <property type="match status" value="1"/>
</dbReference>
<dbReference type="Pfam" id="PF07583">
    <property type="entry name" value="PSCyt2"/>
    <property type="match status" value="1"/>
</dbReference>
<reference evidence="4" key="1">
    <citation type="submission" date="2021-11" db="EMBL/GenBank/DDBJ databases">
        <title>Genome sequence.</title>
        <authorList>
            <person name="Sun Q."/>
        </authorList>
    </citation>
    <scope>NUCLEOTIDE SEQUENCE</scope>
    <source>
        <strain evidence="4">JC740</strain>
    </source>
</reference>
<dbReference type="PANTHER" id="PTHR35889">
    <property type="entry name" value="CYCLOINULO-OLIGOSACCHARIDE FRUCTANOTRANSFERASE-RELATED"/>
    <property type="match status" value="1"/>
</dbReference>
<feature type="domain" description="DUF1553" evidence="2">
    <location>
        <begin position="494"/>
        <end position="745"/>
    </location>
</feature>
<evidence type="ECO:0000313" key="4">
    <source>
        <dbReference type="EMBL" id="MCC9642089.1"/>
    </source>
</evidence>
<dbReference type="EMBL" id="JAJKFW010000016">
    <property type="protein sequence ID" value="MCC9642089.1"/>
    <property type="molecule type" value="Genomic_DNA"/>
</dbReference>
<protein>
    <submittedName>
        <fullName evidence="4">PSD1 and planctomycete cytochrome C domain-containing protein</fullName>
    </submittedName>
</protein>
<dbReference type="Proteomes" id="UP001430306">
    <property type="component" value="Unassembled WGS sequence"/>
</dbReference>